<feature type="domain" description="3'-5' exonuclease" evidence="2">
    <location>
        <begin position="9"/>
        <end position="205"/>
    </location>
</feature>
<reference evidence="3" key="1">
    <citation type="journal article" date="2020" name="Stud. Mycol.">
        <title>101 Dothideomycetes genomes: a test case for predicting lifestyles and emergence of pathogens.</title>
        <authorList>
            <person name="Haridas S."/>
            <person name="Albert R."/>
            <person name="Binder M."/>
            <person name="Bloem J."/>
            <person name="Labutti K."/>
            <person name="Salamov A."/>
            <person name="Andreopoulos B."/>
            <person name="Baker S."/>
            <person name="Barry K."/>
            <person name="Bills G."/>
            <person name="Bluhm B."/>
            <person name="Cannon C."/>
            <person name="Castanera R."/>
            <person name="Culley D."/>
            <person name="Daum C."/>
            <person name="Ezra D."/>
            <person name="Gonzalez J."/>
            <person name="Henrissat B."/>
            <person name="Kuo A."/>
            <person name="Liang C."/>
            <person name="Lipzen A."/>
            <person name="Lutzoni F."/>
            <person name="Magnuson J."/>
            <person name="Mondo S."/>
            <person name="Nolan M."/>
            <person name="Ohm R."/>
            <person name="Pangilinan J."/>
            <person name="Park H.-J."/>
            <person name="Ramirez L."/>
            <person name="Alfaro M."/>
            <person name="Sun H."/>
            <person name="Tritt A."/>
            <person name="Yoshinaga Y."/>
            <person name="Zwiers L.-H."/>
            <person name="Turgeon B."/>
            <person name="Goodwin S."/>
            <person name="Spatafora J."/>
            <person name="Crous P."/>
            <person name="Grigoriev I."/>
        </authorList>
    </citation>
    <scope>NUCLEOTIDE SEQUENCE</scope>
    <source>
        <strain evidence="3">CBS 130266</strain>
    </source>
</reference>
<sequence length="257" mass="28323">MSSTTVTFIDTISALQQMLCTIKDLPTSPPSLYLDLEGVKLSRYGSVSILTFHISTAKKTYLIDIHTLGAAAFSTVSKTADNDNTAISIKSILESATIPKVFFDVRNDSDALFTHYNIDLKGVHDVQLIELAARRGNKTFVCGLAKCIQSDAPLSQARKVVCGNVKKTGRALFAPEQGGRYEVFNERPMQKLLVDYCALDVEVLPLLWGVYNGKLDAAWSRKLVAATEDRVIESQSPGYNPDDREKSRGPWGFKGRN</sequence>
<dbReference type="GO" id="GO:0008408">
    <property type="term" value="F:3'-5' exonuclease activity"/>
    <property type="evidence" value="ECO:0007669"/>
    <property type="project" value="InterPro"/>
</dbReference>
<dbReference type="Gene3D" id="3.30.420.10">
    <property type="entry name" value="Ribonuclease H-like superfamily/Ribonuclease H"/>
    <property type="match status" value="1"/>
</dbReference>
<evidence type="ECO:0000259" key="2">
    <source>
        <dbReference type="Pfam" id="PF01612"/>
    </source>
</evidence>
<organism evidence="3 4">
    <name type="scientific">Tothia fuscella</name>
    <dbReference type="NCBI Taxonomy" id="1048955"/>
    <lineage>
        <taxon>Eukaryota</taxon>
        <taxon>Fungi</taxon>
        <taxon>Dikarya</taxon>
        <taxon>Ascomycota</taxon>
        <taxon>Pezizomycotina</taxon>
        <taxon>Dothideomycetes</taxon>
        <taxon>Pleosporomycetidae</taxon>
        <taxon>Venturiales</taxon>
        <taxon>Cylindrosympodiaceae</taxon>
        <taxon>Tothia</taxon>
    </lineage>
</organism>
<dbReference type="InterPro" id="IPR036397">
    <property type="entry name" value="RNaseH_sf"/>
</dbReference>
<proteinExistence type="predicted"/>
<dbReference type="SUPFAM" id="SSF53098">
    <property type="entry name" value="Ribonuclease H-like"/>
    <property type="match status" value="1"/>
</dbReference>
<evidence type="ECO:0000313" key="3">
    <source>
        <dbReference type="EMBL" id="KAF2431356.1"/>
    </source>
</evidence>
<evidence type="ECO:0000313" key="4">
    <source>
        <dbReference type="Proteomes" id="UP000800235"/>
    </source>
</evidence>
<dbReference type="GO" id="GO:0003676">
    <property type="term" value="F:nucleic acid binding"/>
    <property type="evidence" value="ECO:0007669"/>
    <property type="project" value="InterPro"/>
</dbReference>
<dbReference type="PANTHER" id="PTHR43040">
    <property type="entry name" value="RIBONUCLEASE D"/>
    <property type="match status" value="1"/>
</dbReference>
<protein>
    <recommendedName>
        <fullName evidence="2">3'-5' exonuclease domain-containing protein</fullName>
    </recommendedName>
</protein>
<gene>
    <name evidence="3" type="ORF">EJ08DRAFT_632234</name>
</gene>
<evidence type="ECO:0000256" key="1">
    <source>
        <dbReference type="SAM" id="MobiDB-lite"/>
    </source>
</evidence>
<feature type="region of interest" description="Disordered" evidence="1">
    <location>
        <begin position="234"/>
        <end position="257"/>
    </location>
</feature>
<name>A0A9P4NTD1_9PEZI</name>
<dbReference type="EMBL" id="MU007032">
    <property type="protein sequence ID" value="KAF2431356.1"/>
    <property type="molecule type" value="Genomic_DNA"/>
</dbReference>
<dbReference type="AlphaFoldDB" id="A0A9P4NTD1"/>
<accession>A0A9P4NTD1</accession>
<dbReference type="Pfam" id="PF01612">
    <property type="entry name" value="DNA_pol_A_exo1"/>
    <property type="match status" value="1"/>
</dbReference>
<comment type="caution">
    <text evidence="3">The sequence shown here is derived from an EMBL/GenBank/DDBJ whole genome shotgun (WGS) entry which is preliminary data.</text>
</comment>
<dbReference type="GO" id="GO:0006139">
    <property type="term" value="P:nucleobase-containing compound metabolic process"/>
    <property type="evidence" value="ECO:0007669"/>
    <property type="project" value="InterPro"/>
</dbReference>
<dbReference type="OrthoDB" id="26838at2759"/>
<dbReference type="InterPro" id="IPR012337">
    <property type="entry name" value="RNaseH-like_sf"/>
</dbReference>
<dbReference type="PANTHER" id="PTHR43040:SF1">
    <property type="entry name" value="RIBONUCLEASE D"/>
    <property type="match status" value="1"/>
</dbReference>
<keyword evidence="4" id="KW-1185">Reference proteome</keyword>
<dbReference type="Proteomes" id="UP000800235">
    <property type="component" value="Unassembled WGS sequence"/>
</dbReference>
<dbReference type="InterPro" id="IPR002562">
    <property type="entry name" value="3'-5'_exonuclease_dom"/>
</dbReference>